<organism evidence="2 3">
    <name type="scientific">Planococcus halotolerans</name>
    <dbReference type="NCBI Taxonomy" id="2233542"/>
    <lineage>
        <taxon>Bacteria</taxon>
        <taxon>Bacillati</taxon>
        <taxon>Bacillota</taxon>
        <taxon>Bacilli</taxon>
        <taxon>Bacillales</taxon>
        <taxon>Caryophanaceae</taxon>
        <taxon>Planococcus</taxon>
    </lineage>
</organism>
<evidence type="ECO:0000313" key="3">
    <source>
        <dbReference type="Proteomes" id="UP000251002"/>
    </source>
</evidence>
<sequence length="88" mass="10608">MTPERLDLNAEEEELTYLFVDKGRLNKRMLDRLGKSKEWLENKLQKRGYPALKNLVYVDWSPDQGFQVRTRQDGTINLDRMNYKWLCQ</sequence>
<dbReference type="Proteomes" id="UP000251002">
    <property type="component" value="Unassembled WGS sequence"/>
</dbReference>
<accession>A0A365KV10</accession>
<dbReference type="InterPro" id="IPR023090">
    <property type="entry name" value="UPF0702_alpha/beta_dom_sf"/>
</dbReference>
<dbReference type="EMBL" id="QLZR01000004">
    <property type="protein sequence ID" value="RAZ76801.1"/>
    <property type="molecule type" value="Genomic_DNA"/>
</dbReference>
<dbReference type="RefSeq" id="WP_112223967.1">
    <property type="nucleotide sequence ID" value="NZ_CP047673.1"/>
</dbReference>
<evidence type="ECO:0000259" key="1">
    <source>
        <dbReference type="Pfam" id="PF04239"/>
    </source>
</evidence>
<gene>
    <name evidence="2" type="ORF">DP120_12295</name>
</gene>
<dbReference type="InterPro" id="IPR007353">
    <property type="entry name" value="DUF421"/>
</dbReference>
<dbReference type="Gene3D" id="3.30.240.20">
    <property type="entry name" value="bsu07140 like domains"/>
    <property type="match status" value="1"/>
</dbReference>
<proteinExistence type="predicted"/>
<feature type="domain" description="YetF C-terminal" evidence="1">
    <location>
        <begin position="11"/>
        <end position="60"/>
    </location>
</feature>
<name>A0A365KV10_9BACL</name>
<keyword evidence="3" id="KW-1185">Reference proteome</keyword>
<protein>
    <recommendedName>
        <fullName evidence="1">YetF C-terminal domain-containing protein</fullName>
    </recommendedName>
</protein>
<comment type="caution">
    <text evidence="2">The sequence shown here is derived from an EMBL/GenBank/DDBJ whole genome shotgun (WGS) entry which is preliminary data.</text>
</comment>
<dbReference type="AlphaFoldDB" id="A0A365KV10"/>
<reference evidence="2 3" key="1">
    <citation type="submission" date="2018-06" db="EMBL/GenBank/DDBJ databases">
        <title>The draft genome sequences of strains SCU63 and S1.</title>
        <authorList>
            <person name="Gan L."/>
        </authorList>
    </citation>
    <scope>NUCLEOTIDE SEQUENCE [LARGE SCALE GENOMIC DNA]</scope>
    <source>
        <strain evidence="2 3">SCU63</strain>
    </source>
</reference>
<evidence type="ECO:0000313" key="2">
    <source>
        <dbReference type="EMBL" id="RAZ76801.1"/>
    </source>
</evidence>
<dbReference type="Pfam" id="PF04239">
    <property type="entry name" value="DUF421"/>
    <property type="match status" value="1"/>
</dbReference>